<proteinExistence type="predicted"/>
<reference evidence="1" key="1">
    <citation type="submission" date="2022-06" db="EMBL/GenBank/DDBJ databases">
        <title>Phylogenomic reconstructions and comparative analyses of Kickxellomycotina fungi.</title>
        <authorList>
            <person name="Reynolds N.K."/>
            <person name="Stajich J.E."/>
            <person name="Barry K."/>
            <person name="Grigoriev I.V."/>
            <person name="Crous P."/>
            <person name="Smith M.E."/>
        </authorList>
    </citation>
    <scope>NUCLEOTIDE SEQUENCE</scope>
    <source>
        <strain evidence="1">RSA 2271</strain>
    </source>
</reference>
<organism evidence="1 2">
    <name type="scientific">Spiromyces aspiralis</name>
    <dbReference type="NCBI Taxonomy" id="68401"/>
    <lineage>
        <taxon>Eukaryota</taxon>
        <taxon>Fungi</taxon>
        <taxon>Fungi incertae sedis</taxon>
        <taxon>Zoopagomycota</taxon>
        <taxon>Kickxellomycotina</taxon>
        <taxon>Kickxellomycetes</taxon>
        <taxon>Kickxellales</taxon>
        <taxon>Kickxellaceae</taxon>
        <taxon>Spiromyces</taxon>
    </lineage>
</organism>
<dbReference type="EMBL" id="JAMZIH010009557">
    <property type="protein sequence ID" value="KAJ1669952.1"/>
    <property type="molecule type" value="Genomic_DNA"/>
</dbReference>
<gene>
    <name evidence="1" type="ORF">EV182_008502</name>
</gene>
<name>A0ACC1H777_9FUNG</name>
<feature type="non-terminal residue" evidence="1">
    <location>
        <position position="66"/>
    </location>
</feature>
<keyword evidence="2" id="KW-1185">Reference proteome</keyword>
<sequence length="66" mass="7024">NRDGLGIDSKLFAATWLMYNLVTGWVYGGLHQAGVVPAIIRVHDLSTWSPASCLLTLHADAGNSGD</sequence>
<protein>
    <submittedName>
        <fullName evidence="1">Uncharacterized protein</fullName>
    </submittedName>
</protein>
<feature type="non-terminal residue" evidence="1">
    <location>
        <position position="1"/>
    </location>
</feature>
<dbReference type="Proteomes" id="UP001145114">
    <property type="component" value="Unassembled WGS sequence"/>
</dbReference>
<evidence type="ECO:0000313" key="1">
    <source>
        <dbReference type="EMBL" id="KAJ1669952.1"/>
    </source>
</evidence>
<accession>A0ACC1H777</accession>
<evidence type="ECO:0000313" key="2">
    <source>
        <dbReference type="Proteomes" id="UP001145114"/>
    </source>
</evidence>
<comment type="caution">
    <text evidence="1">The sequence shown here is derived from an EMBL/GenBank/DDBJ whole genome shotgun (WGS) entry which is preliminary data.</text>
</comment>